<sequence>MRTGKQCLSIVGAMALALASSVQASSFVVTTDAVVRAVDASTNATSDVSSSLRDNKIVRQAQDDAASFIASNGEIRGARLESALAWLRVQLPHSQATDAQLAQAILAG</sequence>
<protein>
    <submittedName>
        <fullName evidence="2">DUF2388 domain-containing protein</fullName>
    </submittedName>
</protein>
<dbReference type="RefSeq" id="WP_168085578.1">
    <property type="nucleotide sequence ID" value="NZ_JAAVJI010000014.1"/>
</dbReference>
<comment type="caution">
    <text evidence="2">The sequence shown here is derived from an EMBL/GenBank/DDBJ whole genome shotgun (WGS) entry which is preliminary data.</text>
</comment>
<proteinExistence type="predicted"/>
<reference evidence="2 3" key="1">
    <citation type="submission" date="2020-03" db="EMBL/GenBank/DDBJ databases">
        <authorList>
            <person name="Wang L."/>
            <person name="He N."/>
            <person name="Li Y."/>
            <person name="Fang Y."/>
            <person name="Zhang F."/>
        </authorList>
    </citation>
    <scope>NUCLEOTIDE SEQUENCE [LARGE SCALE GENOMIC DNA]</scope>
    <source>
        <strain evidence="3">hsmgli-8</strain>
    </source>
</reference>
<keyword evidence="3" id="KW-1185">Reference proteome</keyword>
<dbReference type="NCBIfam" id="TIGR02448">
    <property type="entry name" value="conserverd hypothetical protein"/>
    <property type="match status" value="1"/>
</dbReference>
<dbReference type="Proteomes" id="UP000746535">
    <property type="component" value="Unassembled WGS sequence"/>
</dbReference>
<evidence type="ECO:0000256" key="1">
    <source>
        <dbReference type="SAM" id="SignalP"/>
    </source>
</evidence>
<feature type="chain" id="PRO_5046915009" evidence="1">
    <location>
        <begin position="25"/>
        <end position="108"/>
    </location>
</feature>
<dbReference type="InterPro" id="IPR012661">
    <property type="entry name" value="CHP02448"/>
</dbReference>
<gene>
    <name evidence="2" type="ORF">HBH25_19380</name>
</gene>
<keyword evidence="1" id="KW-0732">Signal</keyword>
<dbReference type="Pfam" id="PF09498">
    <property type="entry name" value="DUF2388"/>
    <property type="match status" value="1"/>
</dbReference>
<name>A0ABX0YLN5_9PSED</name>
<evidence type="ECO:0000313" key="3">
    <source>
        <dbReference type="Proteomes" id="UP000746535"/>
    </source>
</evidence>
<organism evidence="2 3">
    <name type="scientific">Pseudomonas quercus</name>
    <dbReference type="NCBI Taxonomy" id="2722792"/>
    <lineage>
        <taxon>Bacteria</taxon>
        <taxon>Pseudomonadati</taxon>
        <taxon>Pseudomonadota</taxon>
        <taxon>Gammaproteobacteria</taxon>
        <taxon>Pseudomonadales</taxon>
        <taxon>Pseudomonadaceae</taxon>
        <taxon>Pseudomonas</taxon>
    </lineage>
</organism>
<feature type="signal peptide" evidence="1">
    <location>
        <begin position="1"/>
        <end position="24"/>
    </location>
</feature>
<dbReference type="EMBL" id="JAAVJI010000014">
    <property type="protein sequence ID" value="NJP03011.1"/>
    <property type="molecule type" value="Genomic_DNA"/>
</dbReference>
<accession>A0ABX0YLN5</accession>
<evidence type="ECO:0000313" key="2">
    <source>
        <dbReference type="EMBL" id="NJP03011.1"/>
    </source>
</evidence>